<keyword evidence="1 5" id="KW-0489">Methyltransferase</keyword>
<dbReference type="Gene3D" id="3.40.50.150">
    <property type="entry name" value="Vaccinia Virus protein VP39"/>
    <property type="match status" value="1"/>
</dbReference>
<dbReference type="SUPFAM" id="SSF53335">
    <property type="entry name" value="S-adenosyl-L-methionine-dependent methyltransferases"/>
    <property type="match status" value="1"/>
</dbReference>
<evidence type="ECO:0000259" key="4">
    <source>
        <dbReference type="Pfam" id="PF13649"/>
    </source>
</evidence>
<evidence type="ECO:0000313" key="5">
    <source>
        <dbReference type="EMBL" id="GAA1985825.1"/>
    </source>
</evidence>
<keyword evidence="2" id="KW-0808">Transferase</keyword>
<protein>
    <submittedName>
        <fullName evidence="5">Class I SAM-dependent methyltransferase</fullName>
    </submittedName>
</protein>
<evidence type="ECO:0000256" key="1">
    <source>
        <dbReference type="ARBA" id="ARBA00022603"/>
    </source>
</evidence>
<dbReference type="InterPro" id="IPR029063">
    <property type="entry name" value="SAM-dependent_MTases_sf"/>
</dbReference>
<name>A0ABN2SFU4_9ACTN</name>
<keyword evidence="3" id="KW-0949">S-adenosyl-L-methionine</keyword>
<dbReference type="CDD" id="cd02440">
    <property type="entry name" value="AdoMet_MTases"/>
    <property type="match status" value="1"/>
</dbReference>
<dbReference type="EMBL" id="BAAAPC010000003">
    <property type="protein sequence ID" value="GAA1985825.1"/>
    <property type="molecule type" value="Genomic_DNA"/>
</dbReference>
<evidence type="ECO:0000313" key="6">
    <source>
        <dbReference type="Proteomes" id="UP001501585"/>
    </source>
</evidence>
<evidence type="ECO:0000256" key="2">
    <source>
        <dbReference type="ARBA" id="ARBA00022679"/>
    </source>
</evidence>
<organism evidence="5 6">
    <name type="scientific">Nocardiopsis rhodophaea</name>
    <dbReference type="NCBI Taxonomy" id="280238"/>
    <lineage>
        <taxon>Bacteria</taxon>
        <taxon>Bacillati</taxon>
        <taxon>Actinomycetota</taxon>
        <taxon>Actinomycetes</taxon>
        <taxon>Streptosporangiales</taxon>
        <taxon>Nocardiopsidaceae</taxon>
        <taxon>Nocardiopsis</taxon>
    </lineage>
</organism>
<proteinExistence type="predicted"/>
<dbReference type="GO" id="GO:0032259">
    <property type="term" value="P:methylation"/>
    <property type="evidence" value="ECO:0007669"/>
    <property type="project" value="UniProtKB-KW"/>
</dbReference>
<dbReference type="InterPro" id="IPR041698">
    <property type="entry name" value="Methyltransf_25"/>
</dbReference>
<comment type="caution">
    <text evidence="5">The sequence shown here is derived from an EMBL/GenBank/DDBJ whole genome shotgun (WGS) entry which is preliminary data.</text>
</comment>
<reference evidence="5 6" key="1">
    <citation type="journal article" date="2019" name="Int. J. Syst. Evol. Microbiol.">
        <title>The Global Catalogue of Microorganisms (GCM) 10K type strain sequencing project: providing services to taxonomists for standard genome sequencing and annotation.</title>
        <authorList>
            <consortium name="The Broad Institute Genomics Platform"/>
            <consortium name="The Broad Institute Genome Sequencing Center for Infectious Disease"/>
            <person name="Wu L."/>
            <person name="Ma J."/>
        </authorList>
    </citation>
    <scope>NUCLEOTIDE SEQUENCE [LARGE SCALE GENOMIC DNA]</scope>
    <source>
        <strain evidence="5 6">JCM 15313</strain>
    </source>
</reference>
<evidence type="ECO:0000256" key="3">
    <source>
        <dbReference type="ARBA" id="ARBA00022691"/>
    </source>
</evidence>
<feature type="domain" description="Methyltransferase" evidence="4">
    <location>
        <begin position="57"/>
        <end position="152"/>
    </location>
</feature>
<dbReference type="Gene3D" id="2.20.25.110">
    <property type="entry name" value="S-adenosyl-L-methionine-dependent methyltransferases"/>
    <property type="match status" value="1"/>
</dbReference>
<dbReference type="Pfam" id="PF13649">
    <property type="entry name" value="Methyltransf_25"/>
    <property type="match status" value="1"/>
</dbReference>
<dbReference type="GO" id="GO:0008168">
    <property type="term" value="F:methyltransferase activity"/>
    <property type="evidence" value="ECO:0007669"/>
    <property type="project" value="UniProtKB-KW"/>
</dbReference>
<keyword evidence="6" id="KW-1185">Reference proteome</keyword>
<dbReference type="PANTHER" id="PTHR43464">
    <property type="entry name" value="METHYLTRANSFERASE"/>
    <property type="match status" value="1"/>
</dbReference>
<gene>
    <name evidence="5" type="ORF">GCM10009799_09080</name>
</gene>
<dbReference type="Proteomes" id="UP001501585">
    <property type="component" value="Unassembled WGS sequence"/>
</dbReference>
<sequence length="258" mass="28263">MSRTVTDTAGPADRRWQDFFRHPDYPTFAHATLPPERTAAETAAVRRILGLRPTTRVLDLGCGYGRISVPLARAGMEVTGLDAVPELLERARGAAAAAGVRLELIHSAMRDLDAVERFDAVVNLSTALGYVPDEADDAAALAAVYRALVPGGRLLIDTENREATLRKARRTWYEVAGATVWCRRSFAPMTGRWTETIDWLSDTGRGGSAFSLRLYALTELRSMLEGAGFLVEQAWGGLDQTPYECDSPRMVVLARRPA</sequence>
<accession>A0ABN2SFU4</accession>
<dbReference type="PANTHER" id="PTHR43464:SF19">
    <property type="entry name" value="UBIQUINONE BIOSYNTHESIS O-METHYLTRANSFERASE, MITOCHONDRIAL"/>
    <property type="match status" value="1"/>
</dbReference>